<reference evidence="4" key="1">
    <citation type="submission" date="2016-06" db="UniProtKB">
        <authorList>
            <consortium name="WormBaseParasite"/>
        </authorList>
    </citation>
    <scope>IDENTIFICATION</scope>
</reference>
<evidence type="ECO:0000313" key="4">
    <source>
        <dbReference type="WBParaSite" id="ECPE_0000877701-mRNA-1"/>
    </source>
</evidence>
<dbReference type="OrthoDB" id="6249332at2759"/>
<name>A0A183AP66_9TREM</name>
<evidence type="ECO:0000313" key="2">
    <source>
        <dbReference type="EMBL" id="VDP84131.1"/>
    </source>
</evidence>
<feature type="chain" id="PRO_5043138161" evidence="1">
    <location>
        <begin position="26"/>
        <end position="211"/>
    </location>
</feature>
<dbReference type="WBParaSite" id="ECPE_0000877701-mRNA-1">
    <property type="protein sequence ID" value="ECPE_0000877701-mRNA-1"/>
    <property type="gene ID" value="ECPE_0000877701"/>
</dbReference>
<evidence type="ECO:0000256" key="1">
    <source>
        <dbReference type="SAM" id="SignalP"/>
    </source>
</evidence>
<accession>A0A183AP66</accession>
<protein>
    <submittedName>
        <fullName evidence="4">C-type lectin domain-containing protein</fullName>
    </submittedName>
</protein>
<dbReference type="Proteomes" id="UP000272942">
    <property type="component" value="Unassembled WGS sequence"/>
</dbReference>
<dbReference type="EMBL" id="UZAN01046420">
    <property type="protein sequence ID" value="VDP84131.1"/>
    <property type="molecule type" value="Genomic_DNA"/>
</dbReference>
<gene>
    <name evidence="2" type="ORF">ECPE_LOCUS8751</name>
</gene>
<evidence type="ECO:0000313" key="3">
    <source>
        <dbReference type="Proteomes" id="UP000272942"/>
    </source>
</evidence>
<organism evidence="4">
    <name type="scientific">Echinostoma caproni</name>
    <dbReference type="NCBI Taxonomy" id="27848"/>
    <lineage>
        <taxon>Eukaryota</taxon>
        <taxon>Metazoa</taxon>
        <taxon>Spiralia</taxon>
        <taxon>Lophotrochozoa</taxon>
        <taxon>Platyhelminthes</taxon>
        <taxon>Trematoda</taxon>
        <taxon>Digenea</taxon>
        <taxon>Plagiorchiida</taxon>
        <taxon>Echinostomata</taxon>
        <taxon>Echinostomatoidea</taxon>
        <taxon>Echinostomatidae</taxon>
        <taxon>Echinostoma</taxon>
    </lineage>
</organism>
<sequence length="211" mass="23012">MGSSSLSFDIVISLLLILNNFGAYGTCPPDFKDVGDGVCMIHLPLATTYCAAHQLCEVKGKKRGLRLFVPGIHAERIPTFFPSAATVFTSLHAMLNRSSDLRAGWRVGDPGFANLEIGNNANAVRWYSGEPDEPNEAIALYENGRLVDKIQTALNASDGICEISNQSDNGSFERFLINWPYSFNSVYLQDSWASGCFTSTVVPTLLSCGFQ</sequence>
<reference evidence="2 3" key="2">
    <citation type="submission" date="2018-11" db="EMBL/GenBank/DDBJ databases">
        <authorList>
            <consortium name="Pathogen Informatics"/>
        </authorList>
    </citation>
    <scope>NUCLEOTIDE SEQUENCE [LARGE SCALE GENOMIC DNA]</scope>
    <source>
        <strain evidence="2 3">Egypt</strain>
    </source>
</reference>
<feature type="signal peptide" evidence="1">
    <location>
        <begin position="1"/>
        <end position="25"/>
    </location>
</feature>
<keyword evidence="1" id="KW-0732">Signal</keyword>
<proteinExistence type="predicted"/>
<keyword evidence="3" id="KW-1185">Reference proteome</keyword>
<dbReference type="AlphaFoldDB" id="A0A183AP66"/>